<dbReference type="EC" id="1.8.5.4" evidence="2"/>
<keyword evidence="3" id="KW-1185">Reference proteome</keyword>
<dbReference type="InterPro" id="IPR052541">
    <property type="entry name" value="SQRD"/>
</dbReference>
<dbReference type="RefSeq" id="WP_241716249.1">
    <property type="nucleotide sequence ID" value="NZ_JALBUF010000015.1"/>
</dbReference>
<evidence type="ECO:0000313" key="2">
    <source>
        <dbReference type="EMBL" id="MCI0184511.1"/>
    </source>
</evidence>
<dbReference type="InterPro" id="IPR036188">
    <property type="entry name" value="FAD/NAD-bd_sf"/>
</dbReference>
<feature type="domain" description="FAD/NAD(P)-binding" evidence="1">
    <location>
        <begin position="3"/>
        <end position="134"/>
    </location>
</feature>
<dbReference type="AlphaFoldDB" id="A0A9X2AFX3"/>
<keyword evidence="2" id="KW-0560">Oxidoreductase</keyword>
<gene>
    <name evidence="2" type="ORF">MM817_02808</name>
</gene>
<dbReference type="Gene3D" id="3.50.50.100">
    <property type="match status" value="1"/>
</dbReference>
<organism evidence="2 3">
    <name type="scientific">Sulfoacidibacillus ferrooxidans</name>
    <dbReference type="NCBI Taxonomy" id="2005001"/>
    <lineage>
        <taxon>Bacteria</taxon>
        <taxon>Bacillati</taxon>
        <taxon>Bacillota</taxon>
        <taxon>Bacilli</taxon>
        <taxon>Bacillales</taxon>
        <taxon>Alicyclobacillaceae</taxon>
        <taxon>Sulfoacidibacillus</taxon>
    </lineage>
</organism>
<dbReference type="InterPro" id="IPR023753">
    <property type="entry name" value="FAD/NAD-binding_dom"/>
</dbReference>
<dbReference type="SUPFAM" id="SSF51905">
    <property type="entry name" value="FAD/NAD(P)-binding domain"/>
    <property type="match status" value="2"/>
</dbReference>
<reference evidence="2" key="1">
    <citation type="submission" date="2022-03" db="EMBL/GenBank/DDBJ databases">
        <title>Draft Genome Sequence of Firmicute Strain S0AB, a Heterotrophic Iron/Sulfur-Oxidizing Extreme Acidophile.</title>
        <authorList>
            <person name="Vergara E."/>
            <person name="Pakostova E."/>
            <person name="Johnson D.B."/>
            <person name="Holmes D.S."/>
        </authorList>
    </citation>
    <scope>NUCLEOTIDE SEQUENCE</scope>
    <source>
        <strain evidence="2">S0AB</strain>
    </source>
</reference>
<dbReference type="Proteomes" id="UP001139263">
    <property type="component" value="Unassembled WGS sequence"/>
</dbReference>
<accession>A0A9X2AFX3</accession>
<proteinExistence type="predicted"/>
<sequence length="401" mass="44123">MAKIMVVGASFAGLTAALDLRRELGKEHEVVVISKQENFVFIPSMPWVVLGTRTPDQVSFPLKPTMDKHGIQFIHDSVTKIDPHQNIVYTEKGTLEYDYLFLGTGPALDFAAVEGLGPHGGYTHSVCNLQHSLSAQAAFKEFLKNPGPIVIGATQGASCFGAGYEFLLNVESYLRKNNLRNKVKISWITPEPFLGHFGLGGVGDSEHMVKKMFAELDIVAYPNHAIQKVEKDQVILDDGTQIPFSYSMLIPPFIGIEAVFNTPGLGNDKGFIPVTSEYRHPNFSNIFAGGVNVALSPKEPTPIPTGVPKTGYMAEHMAKTAVKNIIAEINGMPHVEFNPYDMKALCILDSGDAGIYMIADPVFPPQKNYTLQYGSWVHGAKIAFEKYFIWKMKNGFTNLPI</sequence>
<evidence type="ECO:0000313" key="3">
    <source>
        <dbReference type="Proteomes" id="UP001139263"/>
    </source>
</evidence>
<dbReference type="Pfam" id="PF07992">
    <property type="entry name" value="Pyr_redox_2"/>
    <property type="match status" value="1"/>
</dbReference>
<evidence type="ECO:0000259" key="1">
    <source>
        <dbReference type="Pfam" id="PF07992"/>
    </source>
</evidence>
<dbReference type="PANTHER" id="PTHR43755:SF1">
    <property type="entry name" value="FAD-DEPENDENT PYRIDINE NUCLEOTIDE-DISULPHIDE OXIDOREDUCTASE"/>
    <property type="match status" value="1"/>
</dbReference>
<name>A0A9X2AFX3_9BACL</name>
<dbReference type="EMBL" id="JALBUF010000015">
    <property type="protein sequence ID" value="MCI0184511.1"/>
    <property type="molecule type" value="Genomic_DNA"/>
</dbReference>
<dbReference type="PANTHER" id="PTHR43755">
    <property type="match status" value="1"/>
</dbReference>
<dbReference type="GO" id="GO:0070224">
    <property type="term" value="F:sulfide:quinone oxidoreductase activity"/>
    <property type="evidence" value="ECO:0007669"/>
    <property type="project" value="UniProtKB-EC"/>
</dbReference>
<comment type="caution">
    <text evidence="2">The sequence shown here is derived from an EMBL/GenBank/DDBJ whole genome shotgun (WGS) entry which is preliminary data.</text>
</comment>
<protein>
    <submittedName>
        <fullName evidence="2">Sulfide-quinone reductase</fullName>
        <ecNumber evidence="2">1.8.5.4</ecNumber>
    </submittedName>
</protein>